<dbReference type="Proteomes" id="UP000238322">
    <property type="component" value="Unassembled WGS sequence"/>
</dbReference>
<sequence length="301" mass="33051">MFLSSTYRVFTLLCAIAMSSVLFAEEALLVRSFPPEVESSKEPSLIYLWQEKLDSPRPLVASLARIDLLNPNYQCVVMMEDDPDGNGPAEASLAMPETHMKKFNAIVGINANAFGAVREEDKKKGYYLGMPVDIVGLAVSNGIVRSQSESKPNRTRGEAAFWQDDKLKPHLNIPASDATIHEGVGRFVSTLLIDGEIARKKDKDLHPRTAIGLDASGRYLLLVVIDGRRKDYSEGVTLYELAEFMQSHGCANAINLDGGGSSIMMFHDEADDELKAFNRPSGGKHRPIPVMLGVRAKTALQ</sequence>
<name>A0A2S8FQV2_9BACT</name>
<proteinExistence type="predicted"/>
<dbReference type="PANTHER" id="PTHR40446">
    <property type="entry name" value="N-ACETYLGLUCOSAMINE-1-PHOSPHODIESTER ALPHA-N-ACETYLGLUCOSAMINIDASE"/>
    <property type="match status" value="1"/>
</dbReference>
<protein>
    <recommendedName>
        <fullName evidence="1">Phosphodiester glycosidase domain-containing protein</fullName>
    </recommendedName>
</protein>
<dbReference type="AlphaFoldDB" id="A0A2S8FQV2"/>
<dbReference type="EMBL" id="PUHY01000010">
    <property type="protein sequence ID" value="PQO34527.1"/>
    <property type="molecule type" value="Genomic_DNA"/>
</dbReference>
<organism evidence="2 3">
    <name type="scientific">Blastopirellula marina</name>
    <dbReference type="NCBI Taxonomy" id="124"/>
    <lineage>
        <taxon>Bacteria</taxon>
        <taxon>Pseudomonadati</taxon>
        <taxon>Planctomycetota</taxon>
        <taxon>Planctomycetia</taxon>
        <taxon>Pirellulales</taxon>
        <taxon>Pirellulaceae</taxon>
        <taxon>Blastopirellula</taxon>
    </lineage>
</organism>
<evidence type="ECO:0000313" key="3">
    <source>
        <dbReference type="Proteomes" id="UP000238322"/>
    </source>
</evidence>
<dbReference type="RefSeq" id="WP_105330258.1">
    <property type="nucleotide sequence ID" value="NZ_PUHY01000010.1"/>
</dbReference>
<feature type="domain" description="Phosphodiester glycosidase" evidence="1">
    <location>
        <begin position="104"/>
        <end position="294"/>
    </location>
</feature>
<comment type="caution">
    <text evidence="2">The sequence shown here is derived from an EMBL/GenBank/DDBJ whole genome shotgun (WGS) entry which is preliminary data.</text>
</comment>
<accession>A0A2S8FQV2</accession>
<evidence type="ECO:0000259" key="1">
    <source>
        <dbReference type="Pfam" id="PF09992"/>
    </source>
</evidence>
<dbReference type="Pfam" id="PF09992">
    <property type="entry name" value="NAGPA"/>
    <property type="match status" value="1"/>
</dbReference>
<gene>
    <name evidence="2" type="ORF">C5Y83_13500</name>
</gene>
<dbReference type="OrthoDB" id="9809781at2"/>
<dbReference type="PANTHER" id="PTHR40446:SF2">
    <property type="entry name" value="N-ACETYLGLUCOSAMINE-1-PHOSPHODIESTER ALPHA-N-ACETYLGLUCOSAMINIDASE"/>
    <property type="match status" value="1"/>
</dbReference>
<evidence type="ECO:0000313" key="2">
    <source>
        <dbReference type="EMBL" id="PQO34527.1"/>
    </source>
</evidence>
<dbReference type="InterPro" id="IPR018711">
    <property type="entry name" value="NAGPA"/>
</dbReference>
<reference evidence="2 3" key="1">
    <citation type="submission" date="2018-02" db="EMBL/GenBank/DDBJ databases">
        <title>Comparative genomes isolates from brazilian mangrove.</title>
        <authorList>
            <person name="Araujo J.E."/>
            <person name="Taketani R.G."/>
            <person name="Silva M.C.P."/>
            <person name="Loureco M.V."/>
            <person name="Andreote F.D."/>
        </authorList>
    </citation>
    <scope>NUCLEOTIDE SEQUENCE [LARGE SCALE GENOMIC DNA]</scope>
    <source>
        <strain evidence="2 3">Hex-1 MGV</strain>
    </source>
</reference>